<evidence type="ECO:0000256" key="6">
    <source>
        <dbReference type="RuleBase" id="RU004003"/>
    </source>
</evidence>
<feature type="chain" id="PRO_5035277713" evidence="8">
    <location>
        <begin position="26"/>
        <end position="913"/>
    </location>
</feature>
<feature type="compositionally biased region" description="Low complexity" evidence="7">
    <location>
        <begin position="589"/>
        <end position="607"/>
    </location>
</feature>
<feature type="region of interest" description="Disordered" evidence="7">
    <location>
        <begin position="894"/>
        <end position="913"/>
    </location>
</feature>
<evidence type="ECO:0000256" key="8">
    <source>
        <dbReference type="SAM" id="SignalP"/>
    </source>
</evidence>
<comment type="similarity">
    <text evidence="6">Belongs to the bacterial secretin family.</text>
</comment>
<evidence type="ECO:0000259" key="9">
    <source>
        <dbReference type="SMART" id="SM00965"/>
    </source>
</evidence>
<dbReference type="KEGG" id="npy:NPRO_03980"/>
<dbReference type="InterPro" id="IPR011662">
    <property type="entry name" value="Secretin/TonB_short_N"/>
</dbReference>
<evidence type="ECO:0000256" key="2">
    <source>
        <dbReference type="ARBA" id="ARBA00022448"/>
    </source>
</evidence>
<dbReference type="Pfam" id="PF00263">
    <property type="entry name" value="Secretin"/>
    <property type="match status" value="1"/>
</dbReference>
<keyword evidence="3 8" id="KW-0732">Signal</keyword>
<dbReference type="EMBL" id="AP021858">
    <property type="protein sequence ID" value="BBO22803.1"/>
    <property type="molecule type" value="Genomic_DNA"/>
</dbReference>
<dbReference type="GO" id="GO:0009306">
    <property type="term" value="P:protein secretion"/>
    <property type="evidence" value="ECO:0007669"/>
    <property type="project" value="InterPro"/>
</dbReference>
<dbReference type="SMART" id="SM00965">
    <property type="entry name" value="STN"/>
    <property type="match status" value="1"/>
</dbReference>
<dbReference type="InterPro" id="IPR004846">
    <property type="entry name" value="T2SS/T3SS_dom"/>
</dbReference>
<dbReference type="GO" id="GO:0015627">
    <property type="term" value="C:type II protein secretion system complex"/>
    <property type="evidence" value="ECO:0007669"/>
    <property type="project" value="TreeGrafter"/>
</dbReference>
<keyword evidence="2" id="KW-0813">Transport</keyword>
<evidence type="ECO:0000256" key="4">
    <source>
        <dbReference type="ARBA" id="ARBA00023136"/>
    </source>
</evidence>
<evidence type="ECO:0000256" key="7">
    <source>
        <dbReference type="SAM" id="MobiDB-lite"/>
    </source>
</evidence>
<keyword evidence="5" id="KW-0998">Cell outer membrane</keyword>
<evidence type="ECO:0000256" key="3">
    <source>
        <dbReference type="ARBA" id="ARBA00022729"/>
    </source>
</evidence>
<feature type="region of interest" description="Disordered" evidence="7">
    <location>
        <begin position="554"/>
        <end position="630"/>
    </location>
</feature>
<organism evidence="10 11">
    <name type="scientific">Candidatus Nitrosymbiomonas proteolyticus</name>
    <dbReference type="NCBI Taxonomy" id="2608984"/>
    <lineage>
        <taxon>Bacteria</taxon>
        <taxon>Bacillati</taxon>
        <taxon>Armatimonadota</taxon>
        <taxon>Armatimonadota incertae sedis</taxon>
        <taxon>Candidatus Nitrosymbiomonas</taxon>
    </lineage>
</organism>
<protein>
    <submittedName>
        <fullName evidence="10">Type II secretory pathway, component PulD</fullName>
    </submittedName>
</protein>
<gene>
    <name evidence="10" type="ORF">NPRO_03980</name>
</gene>
<evidence type="ECO:0000256" key="1">
    <source>
        <dbReference type="ARBA" id="ARBA00004370"/>
    </source>
</evidence>
<dbReference type="GO" id="GO:0019867">
    <property type="term" value="C:outer membrane"/>
    <property type="evidence" value="ECO:0007669"/>
    <property type="project" value="InterPro"/>
</dbReference>
<feature type="compositionally biased region" description="Basic and acidic residues" evidence="7">
    <location>
        <begin position="563"/>
        <end position="577"/>
    </location>
</feature>
<sequence>MTTKMLRVILASSGLAVAAFSLAQATLTGVETSKEKQTFQIVGTGLSKPSVTVLNGGKNHKFVFDGNLSGSADYKRVRANGLRYVSYGWQNAKPPQVWVLFVFDEPQKPQITQNATGWSVTWGNALTDAAPNAITSVNPTAQSGPAEKVQTPTKATEPASPRAAPFPDRVPPLEPAHKVLGSKDPDWNRMVADSAPNTIVFDRPSGDRVTLDFVETNVVQILKALSLQAGVNIVTSPEVKGAITVALANVTVTEALDFVTSMAGLRYAKVNNTFVVTPVDKFAMALQQIGGNLDVPSETRVVNLESGEGVHIKAAVLKAIPQDTLKGRYEIVLPSERLQIKSLDQATMGANGKSGSQGASSGQGGQASATSTAIEATAGITDGAKQKDPYLVLIGSRARLGDVEHLVRELDQEIIRAARLGVAANIDTRVVPIYSSQLARIREAVKNLIDRDPNSAAFQVSDSVATDVGAESSQSLLMLSGPTEALDKLDGFARSLDRAICDATSVHYPETAADAERLYQVIDLKYVEPIEAAFELQQRIRGLQASLMPSPVDPLMSGGTFTRKKDSELWEQRDPKGNRTLGQGGTLKSTTTSTAQGGEAGGQASAQGQGGEAERAAAQGMASQTSRELGSEPMQLLIRGTKAQIAEAFELIGVIDKAPKMVAVDLRVVSLSKEEAIAMGIDWSLLTGGTVQPIRVNQGTGATASSPGTISGTLRWAGGGTTDILATLDQLAGTQKLIARPNLIAIHGKPASLFVGEKVQYIKTIQASQQGTSIIIGELNVGVEMSVVARIGADGKIALDLGPSLTILKGFTPVPGGGNLPQTIERYTQSQVILNSGETIALGGMIQDDDRRTTSGIPILKDLPIIGALFSRTERTKDRTEVVFFLTVREVSADDRGRAADPTQKGTGEGTDK</sequence>
<name>A0A809R5D8_9BACT</name>
<feature type="region of interest" description="Disordered" evidence="7">
    <location>
        <begin position="349"/>
        <end position="370"/>
    </location>
</feature>
<evidence type="ECO:0000256" key="5">
    <source>
        <dbReference type="ARBA" id="ARBA00023237"/>
    </source>
</evidence>
<feature type="region of interest" description="Disordered" evidence="7">
    <location>
        <begin position="137"/>
        <end position="171"/>
    </location>
</feature>
<keyword evidence="4" id="KW-0472">Membrane</keyword>
<feature type="signal peptide" evidence="8">
    <location>
        <begin position="1"/>
        <end position="25"/>
    </location>
</feature>
<dbReference type="InterPro" id="IPR050810">
    <property type="entry name" value="Bact_Secretion_Sys_Channel"/>
</dbReference>
<comment type="subcellular location">
    <subcellularLocation>
        <location evidence="1">Membrane</location>
    </subcellularLocation>
</comment>
<dbReference type="Gene3D" id="3.30.1370.130">
    <property type="match status" value="1"/>
</dbReference>
<dbReference type="PANTHER" id="PTHR30332:SF24">
    <property type="entry name" value="SECRETIN GSPD-RELATED"/>
    <property type="match status" value="1"/>
</dbReference>
<feature type="domain" description="Secretin/TonB short N-terminal" evidence="9">
    <location>
        <begin position="231"/>
        <end position="279"/>
    </location>
</feature>
<evidence type="ECO:0000313" key="10">
    <source>
        <dbReference type="EMBL" id="BBO22803.1"/>
    </source>
</evidence>
<dbReference type="AlphaFoldDB" id="A0A809R5D8"/>
<evidence type="ECO:0000313" key="11">
    <source>
        <dbReference type="Proteomes" id="UP000662873"/>
    </source>
</evidence>
<proteinExistence type="inferred from homology"/>
<accession>A0A809R5D8</accession>
<reference evidence="10" key="1">
    <citation type="journal article" name="DNA Res.">
        <title>The physiological potential of anammox bacteria as revealed by their core genome structure.</title>
        <authorList>
            <person name="Okubo T."/>
            <person name="Toyoda A."/>
            <person name="Fukuhara K."/>
            <person name="Uchiyama I."/>
            <person name="Harigaya Y."/>
            <person name="Kuroiwa M."/>
            <person name="Suzuki T."/>
            <person name="Murakami Y."/>
            <person name="Suwa Y."/>
            <person name="Takami H."/>
        </authorList>
    </citation>
    <scope>NUCLEOTIDE SEQUENCE</scope>
    <source>
        <strain evidence="10">317325-2</strain>
    </source>
</reference>
<dbReference type="Proteomes" id="UP000662873">
    <property type="component" value="Chromosome"/>
</dbReference>
<dbReference type="PANTHER" id="PTHR30332">
    <property type="entry name" value="PROBABLE GENERAL SECRETION PATHWAY PROTEIN D"/>
    <property type="match status" value="1"/>
</dbReference>